<evidence type="ECO:0000259" key="1">
    <source>
        <dbReference type="PROSITE" id="PS51352"/>
    </source>
</evidence>
<dbReference type="Pfam" id="PF00578">
    <property type="entry name" value="AhpC-TSA"/>
    <property type="match status" value="1"/>
</dbReference>
<dbReference type="InterPro" id="IPR000866">
    <property type="entry name" value="AhpC/TSA"/>
</dbReference>
<dbReference type="InterPro" id="IPR047262">
    <property type="entry name" value="PRX-like1"/>
</dbReference>
<evidence type="ECO:0000313" key="2">
    <source>
        <dbReference type="EMBL" id="RIV32440.1"/>
    </source>
</evidence>
<dbReference type="Gene3D" id="3.40.30.10">
    <property type="entry name" value="Glutaredoxin"/>
    <property type="match status" value="1"/>
</dbReference>
<dbReference type="EMBL" id="QXFH01000074">
    <property type="protein sequence ID" value="RIV32440.1"/>
    <property type="molecule type" value="Genomic_DNA"/>
</dbReference>
<evidence type="ECO:0000313" key="3">
    <source>
        <dbReference type="Proteomes" id="UP000266067"/>
    </source>
</evidence>
<dbReference type="GO" id="GO:0016491">
    <property type="term" value="F:oxidoreductase activity"/>
    <property type="evidence" value="ECO:0007669"/>
    <property type="project" value="InterPro"/>
</dbReference>
<dbReference type="PANTHER" id="PTHR43640:SF1">
    <property type="entry name" value="THIOREDOXIN-DEPENDENT PEROXIREDOXIN"/>
    <property type="match status" value="1"/>
</dbReference>
<organism evidence="2 3">
    <name type="scientific">Flagellimonas lutimaris</name>
    <dbReference type="NCBI Taxonomy" id="475082"/>
    <lineage>
        <taxon>Bacteria</taxon>
        <taxon>Pseudomonadati</taxon>
        <taxon>Bacteroidota</taxon>
        <taxon>Flavobacteriia</taxon>
        <taxon>Flavobacteriales</taxon>
        <taxon>Flavobacteriaceae</taxon>
        <taxon>Flagellimonas</taxon>
    </lineage>
</organism>
<keyword evidence="3" id="KW-1185">Reference proteome</keyword>
<reference evidence="2 3" key="1">
    <citation type="submission" date="2018-08" db="EMBL/GenBank/DDBJ databases">
        <title>Proposal of Muricauda 72 sp.nov. and Muricauda NH166 sp.nov., isolated from seawater.</title>
        <authorList>
            <person name="Cheng H."/>
            <person name="Wu Y.-H."/>
            <person name="Guo L.-L."/>
            <person name="Xu X.-W."/>
        </authorList>
    </citation>
    <scope>NUCLEOTIDE SEQUENCE [LARGE SCALE GENOMIC DNA]</scope>
    <source>
        <strain evidence="2 3">KCTC 22173</strain>
    </source>
</reference>
<dbReference type="CDD" id="cd02969">
    <property type="entry name" value="PRX_like1"/>
    <property type="match status" value="1"/>
</dbReference>
<dbReference type="PANTHER" id="PTHR43640">
    <property type="entry name" value="OS07G0260300 PROTEIN"/>
    <property type="match status" value="1"/>
</dbReference>
<dbReference type="RefSeq" id="WP_119608416.1">
    <property type="nucleotide sequence ID" value="NZ_QXFH01000074.1"/>
</dbReference>
<dbReference type="PROSITE" id="PS51352">
    <property type="entry name" value="THIOREDOXIN_2"/>
    <property type="match status" value="1"/>
</dbReference>
<dbReference type="InterPro" id="IPR036249">
    <property type="entry name" value="Thioredoxin-like_sf"/>
</dbReference>
<sequence length="186" mass="20775">MARTPSNMLPLGTKAPDFDLLDTISDKKVALDDIKGEKGTVIMFICNHCPFVIHVNPQIVKLAKEYQEKGIAFVAISSNDVENYPQDAPHLMKEKAKEEDYSFPYLYDETQEVAKAYDAACTPDFYLFDSDMTLVYRGQLDDSRPGNGLPLTGTDLKNAMDAVLDSKEVDSDQKPSLGCNIKWINN</sequence>
<gene>
    <name evidence="2" type="ORF">D2V08_12025</name>
</gene>
<dbReference type="GO" id="GO:0016209">
    <property type="term" value="F:antioxidant activity"/>
    <property type="evidence" value="ECO:0007669"/>
    <property type="project" value="InterPro"/>
</dbReference>
<dbReference type="Proteomes" id="UP000266067">
    <property type="component" value="Unassembled WGS sequence"/>
</dbReference>
<dbReference type="AlphaFoldDB" id="A0A3A1N7A5"/>
<dbReference type="InterPro" id="IPR013766">
    <property type="entry name" value="Thioredoxin_domain"/>
</dbReference>
<accession>A0A3A1N7A5</accession>
<dbReference type="SUPFAM" id="SSF52833">
    <property type="entry name" value="Thioredoxin-like"/>
    <property type="match status" value="1"/>
</dbReference>
<dbReference type="OrthoDB" id="9809746at2"/>
<proteinExistence type="predicted"/>
<comment type="caution">
    <text evidence="2">The sequence shown here is derived from an EMBL/GenBank/DDBJ whole genome shotgun (WGS) entry which is preliminary data.</text>
</comment>
<protein>
    <submittedName>
        <fullName evidence="2">Thioredoxin family protein</fullName>
    </submittedName>
</protein>
<name>A0A3A1N7A5_9FLAO</name>
<feature type="domain" description="Thioredoxin" evidence="1">
    <location>
        <begin position="9"/>
        <end position="165"/>
    </location>
</feature>